<dbReference type="EMBL" id="UINC01019447">
    <property type="protein sequence ID" value="SVA82336.1"/>
    <property type="molecule type" value="Genomic_DNA"/>
</dbReference>
<dbReference type="PANTHER" id="PTHR35335:SF1">
    <property type="entry name" value="UPF0716 PROTEIN FXSA"/>
    <property type="match status" value="1"/>
</dbReference>
<proteinExistence type="predicted"/>
<gene>
    <name evidence="2" type="ORF">METZ01_LOCUS135190</name>
</gene>
<sequence>MWWILSLLLLIVPSLEIWVLIQLTYLMPLSTIFLQCIVTLAAGVWLMQGENFSLWTLVESELRNRRVPAEEVMADLLLWVGGVLLVVPGLLTDALGLVIFVPAVRQESIRWLRNSMLKTMERPPLES</sequence>
<dbReference type="NCBIfam" id="NF008528">
    <property type="entry name" value="PRK11463.1-2"/>
    <property type="match status" value="1"/>
</dbReference>
<evidence type="ECO:0000256" key="1">
    <source>
        <dbReference type="SAM" id="Phobius"/>
    </source>
</evidence>
<name>A0A381YZ68_9ZZZZ</name>
<feature type="transmembrane region" description="Helical" evidence="1">
    <location>
        <begin position="76"/>
        <end position="104"/>
    </location>
</feature>
<keyword evidence="1" id="KW-1133">Transmembrane helix</keyword>
<dbReference type="Pfam" id="PF04186">
    <property type="entry name" value="FxsA"/>
    <property type="match status" value="1"/>
</dbReference>
<accession>A0A381YZ68</accession>
<evidence type="ECO:0000313" key="2">
    <source>
        <dbReference type="EMBL" id="SVA82336.1"/>
    </source>
</evidence>
<organism evidence="2">
    <name type="scientific">marine metagenome</name>
    <dbReference type="NCBI Taxonomy" id="408172"/>
    <lineage>
        <taxon>unclassified sequences</taxon>
        <taxon>metagenomes</taxon>
        <taxon>ecological metagenomes</taxon>
    </lineage>
</organism>
<feature type="transmembrane region" description="Helical" evidence="1">
    <location>
        <begin position="32"/>
        <end position="48"/>
    </location>
</feature>
<keyword evidence="1" id="KW-0472">Membrane</keyword>
<dbReference type="InterPro" id="IPR007313">
    <property type="entry name" value="FxsA"/>
</dbReference>
<dbReference type="PANTHER" id="PTHR35335">
    <property type="entry name" value="UPF0716 PROTEIN FXSA"/>
    <property type="match status" value="1"/>
</dbReference>
<dbReference type="GO" id="GO:0016020">
    <property type="term" value="C:membrane"/>
    <property type="evidence" value="ECO:0007669"/>
    <property type="project" value="InterPro"/>
</dbReference>
<protein>
    <recommendedName>
        <fullName evidence="3">FxsA cytoplasmic membrane protein</fullName>
    </recommendedName>
</protein>
<evidence type="ECO:0008006" key="3">
    <source>
        <dbReference type="Google" id="ProtNLM"/>
    </source>
</evidence>
<feature type="transmembrane region" description="Helical" evidence="1">
    <location>
        <begin position="6"/>
        <end position="25"/>
    </location>
</feature>
<dbReference type="AlphaFoldDB" id="A0A381YZ68"/>
<keyword evidence="1" id="KW-0812">Transmembrane</keyword>
<reference evidence="2" key="1">
    <citation type="submission" date="2018-05" db="EMBL/GenBank/DDBJ databases">
        <authorList>
            <person name="Lanie J.A."/>
            <person name="Ng W.-L."/>
            <person name="Kazmierczak K.M."/>
            <person name="Andrzejewski T.M."/>
            <person name="Davidsen T.M."/>
            <person name="Wayne K.J."/>
            <person name="Tettelin H."/>
            <person name="Glass J.I."/>
            <person name="Rusch D."/>
            <person name="Podicherti R."/>
            <person name="Tsui H.-C.T."/>
            <person name="Winkler M.E."/>
        </authorList>
    </citation>
    <scope>NUCLEOTIDE SEQUENCE</scope>
</reference>